<evidence type="ECO:0000256" key="1">
    <source>
        <dbReference type="SAM" id="MobiDB-lite"/>
    </source>
</evidence>
<sequence length="71" mass="7828">MEEDESVAGLKLIILFLRCATHSDFLEVVHTPRSEPHPPLGLAGLSLSRPRSNKEPKSEGGTEKHTPCHNE</sequence>
<dbReference type="AlphaFoldDB" id="A0A2G9UJN7"/>
<name>A0A2G9UJN7_TELCI</name>
<evidence type="ECO:0000313" key="2">
    <source>
        <dbReference type="EMBL" id="PIO69720.1"/>
    </source>
</evidence>
<evidence type="ECO:0000313" key="3">
    <source>
        <dbReference type="Proteomes" id="UP000230423"/>
    </source>
</evidence>
<gene>
    <name evidence="2" type="ORF">TELCIR_08446</name>
</gene>
<keyword evidence="3" id="KW-1185">Reference proteome</keyword>
<feature type="region of interest" description="Disordered" evidence="1">
    <location>
        <begin position="31"/>
        <end position="71"/>
    </location>
</feature>
<protein>
    <submittedName>
        <fullName evidence="2">Uncharacterized protein</fullName>
    </submittedName>
</protein>
<feature type="compositionally biased region" description="Basic and acidic residues" evidence="1">
    <location>
        <begin position="52"/>
        <end position="71"/>
    </location>
</feature>
<dbReference type="EMBL" id="KZ346546">
    <property type="protein sequence ID" value="PIO69720.1"/>
    <property type="molecule type" value="Genomic_DNA"/>
</dbReference>
<reference evidence="2 3" key="1">
    <citation type="submission" date="2015-09" db="EMBL/GenBank/DDBJ databases">
        <title>Draft genome of the parasitic nematode Teladorsagia circumcincta isolate WARC Sus (inbred).</title>
        <authorList>
            <person name="Mitreva M."/>
        </authorList>
    </citation>
    <scope>NUCLEOTIDE SEQUENCE [LARGE SCALE GENOMIC DNA]</scope>
    <source>
        <strain evidence="2 3">S</strain>
    </source>
</reference>
<dbReference type="Proteomes" id="UP000230423">
    <property type="component" value="Unassembled WGS sequence"/>
</dbReference>
<organism evidence="2 3">
    <name type="scientific">Teladorsagia circumcincta</name>
    <name type="common">Brown stomach worm</name>
    <name type="synonym">Ostertagia circumcincta</name>
    <dbReference type="NCBI Taxonomy" id="45464"/>
    <lineage>
        <taxon>Eukaryota</taxon>
        <taxon>Metazoa</taxon>
        <taxon>Ecdysozoa</taxon>
        <taxon>Nematoda</taxon>
        <taxon>Chromadorea</taxon>
        <taxon>Rhabditida</taxon>
        <taxon>Rhabditina</taxon>
        <taxon>Rhabditomorpha</taxon>
        <taxon>Strongyloidea</taxon>
        <taxon>Trichostrongylidae</taxon>
        <taxon>Teladorsagia</taxon>
    </lineage>
</organism>
<accession>A0A2G9UJN7</accession>
<proteinExistence type="predicted"/>